<reference evidence="2" key="1">
    <citation type="journal article" date="2014" name="Front. Microbiol.">
        <title>High frequency of phylogenetically diverse reductive dehalogenase-homologous genes in deep subseafloor sedimentary metagenomes.</title>
        <authorList>
            <person name="Kawai M."/>
            <person name="Futagami T."/>
            <person name="Toyoda A."/>
            <person name="Takaki Y."/>
            <person name="Nishi S."/>
            <person name="Hori S."/>
            <person name="Arai W."/>
            <person name="Tsubouchi T."/>
            <person name="Morono Y."/>
            <person name="Uchiyama I."/>
            <person name="Ito T."/>
            <person name="Fujiyama A."/>
            <person name="Inagaki F."/>
            <person name="Takami H."/>
        </authorList>
    </citation>
    <scope>NUCLEOTIDE SEQUENCE</scope>
    <source>
        <strain evidence="2">Expedition CK06-06</strain>
    </source>
</reference>
<keyword evidence="1" id="KW-0472">Membrane</keyword>
<accession>X1PQR9</accession>
<dbReference type="EMBL" id="BARV01028332">
    <property type="protein sequence ID" value="GAI33239.1"/>
    <property type="molecule type" value="Genomic_DNA"/>
</dbReference>
<gene>
    <name evidence="2" type="ORF">S06H3_45388</name>
</gene>
<proteinExistence type="predicted"/>
<keyword evidence="1" id="KW-1133">Transmembrane helix</keyword>
<protein>
    <recommendedName>
        <fullName evidence="3">Major facilitator superfamily (MFS) profile domain-containing protein</fullName>
    </recommendedName>
</protein>
<dbReference type="AlphaFoldDB" id="X1PQR9"/>
<sequence length="59" mass="6583">MRKVTKLSAFILLIIGTTGLLINEFVFDWGRVATLSFAAINIVGLIILAFMVWGIEEKQ</sequence>
<name>X1PQR9_9ZZZZ</name>
<evidence type="ECO:0000313" key="2">
    <source>
        <dbReference type="EMBL" id="GAI33239.1"/>
    </source>
</evidence>
<feature type="transmembrane region" description="Helical" evidence="1">
    <location>
        <begin position="7"/>
        <end position="27"/>
    </location>
</feature>
<feature type="transmembrane region" description="Helical" evidence="1">
    <location>
        <begin position="33"/>
        <end position="55"/>
    </location>
</feature>
<evidence type="ECO:0008006" key="3">
    <source>
        <dbReference type="Google" id="ProtNLM"/>
    </source>
</evidence>
<evidence type="ECO:0000256" key="1">
    <source>
        <dbReference type="SAM" id="Phobius"/>
    </source>
</evidence>
<organism evidence="2">
    <name type="scientific">marine sediment metagenome</name>
    <dbReference type="NCBI Taxonomy" id="412755"/>
    <lineage>
        <taxon>unclassified sequences</taxon>
        <taxon>metagenomes</taxon>
        <taxon>ecological metagenomes</taxon>
    </lineage>
</organism>
<comment type="caution">
    <text evidence="2">The sequence shown here is derived from an EMBL/GenBank/DDBJ whole genome shotgun (WGS) entry which is preliminary data.</text>
</comment>
<keyword evidence="1" id="KW-0812">Transmembrane</keyword>